<dbReference type="Proteomes" id="UP001557470">
    <property type="component" value="Unassembled WGS sequence"/>
</dbReference>
<organism evidence="1 2">
    <name type="scientific">Umbra pygmaea</name>
    <name type="common">Eastern mudminnow</name>
    <dbReference type="NCBI Taxonomy" id="75934"/>
    <lineage>
        <taxon>Eukaryota</taxon>
        <taxon>Metazoa</taxon>
        <taxon>Chordata</taxon>
        <taxon>Craniata</taxon>
        <taxon>Vertebrata</taxon>
        <taxon>Euteleostomi</taxon>
        <taxon>Actinopterygii</taxon>
        <taxon>Neopterygii</taxon>
        <taxon>Teleostei</taxon>
        <taxon>Protacanthopterygii</taxon>
        <taxon>Esociformes</taxon>
        <taxon>Umbridae</taxon>
        <taxon>Umbra</taxon>
    </lineage>
</organism>
<accession>A0ABD0XET6</accession>
<evidence type="ECO:0000313" key="2">
    <source>
        <dbReference type="Proteomes" id="UP001557470"/>
    </source>
</evidence>
<proteinExistence type="predicted"/>
<evidence type="ECO:0000313" key="1">
    <source>
        <dbReference type="EMBL" id="KAL1007424.1"/>
    </source>
</evidence>
<reference evidence="1 2" key="1">
    <citation type="submission" date="2024-06" db="EMBL/GenBank/DDBJ databases">
        <authorList>
            <person name="Pan Q."/>
            <person name="Wen M."/>
            <person name="Jouanno E."/>
            <person name="Zahm M."/>
            <person name="Klopp C."/>
            <person name="Cabau C."/>
            <person name="Louis A."/>
            <person name="Berthelot C."/>
            <person name="Parey E."/>
            <person name="Roest Crollius H."/>
            <person name="Montfort J."/>
            <person name="Robinson-Rechavi M."/>
            <person name="Bouchez O."/>
            <person name="Lampietro C."/>
            <person name="Lopez Roques C."/>
            <person name="Donnadieu C."/>
            <person name="Postlethwait J."/>
            <person name="Bobe J."/>
            <person name="Verreycken H."/>
            <person name="Guiguen Y."/>
        </authorList>
    </citation>
    <scope>NUCLEOTIDE SEQUENCE [LARGE SCALE GENOMIC DNA]</scope>
    <source>
        <strain evidence="1">Up_M1</strain>
        <tissue evidence="1">Testis</tissue>
    </source>
</reference>
<sequence length="275" mass="29785">MGDLPDLSSLDVAGVYADFPPETAPVITRMAISSGKPLVDSALGRVQAGSILSYQHPCTVSDTVISHSDAPPFPELPLQGYSLEASSCAKVLTQQEQLHLASMSVSLQQCQETEKTTRCQSETPEWYSFRNERETSSKTREVCHVRGQVTAENLASRINRGSRQTAKLKRGRELEGVRPRRIDEVVIRKQKPSGSSKVGIRSVLYKGIMGDLPDLSSLDVAGVYADFPPETAPVITRMAISSGKPLVDSALGRVQAGSILSYQHPCTVSDTVISQ</sequence>
<dbReference type="InterPro" id="IPR011604">
    <property type="entry name" value="PDDEXK-like_dom_sf"/>
</dbReference>
<keyword evidence="2" id="KW-1185">Reference proteome</keyword>
<name>A0ABD0XET6_UMBPY</name>
<dbReference type="Gene3D" id="3.90.320.10">
    <property type="match status" value="1"/>
</dbReference>
<protein>
    <submittedName>
        <fullName evidence="1">Uncharacterized protein</fullName>
    </submittedName>
</protein>
<comment type="caution">
    <text evidence="1">The sequence shown here is derived from an EMBL/GenBank/DDBJ whole genome shotgun (WGS) entry which is preliminary data.</text>
</comment>
<dbReference type="AlphaFoldDB" id="A0ABD0XET6"/>
<dbReference type="EMBL" id="JAGEUA010000002">
    <property type="protein sequence ID" value="KAL1007424.1"/>
    <property type="molecule type" value="Genomic_DNA"/>
</dbReference>
<gene>
    <name evidence="1" type="ORF">UPYG_G00086610</name>
</gene>